<proteinExistence type="predicted"/>
<feature type="compositionally biased region" description="Low complexity" evidence="1">
    <location>
        <begin position="19"/>
        <end position="31"/>
    </location>
</feature>
<keyword evidence="3" id="KW-1185">Reference proteome</keyword>
<feature type="region of interest" description="Disordered" evidence="1">
    <location>
        <begin position="18"/>
        <end position="58"/>
    </location>
</feature>
<feature type="compositionally biased region" description="Basic and acidic residues" evidence="1">
    <location>
        <begin position="33"/>
        <end position="55"/>
    </location>
</feature>
<accession>A0A834PAT5</accession>
<dbReference type="Proteomes" id="UP000600918">
    <property type="component" value="Unassembled WGS sequence"/>
</dbReference>
<sequence>MESVVGLHNMEAPTAFTRLPPTIIPPLSTSSHTEGRKKDVERPWKGGKSSREALRSSDAAKTCRPPLFIFTSFTDKIGMINISESLRPVESHTIPRFLSSESKRVYANGCIKGERGTSVFSGSHFSSFRRSLLDFLTPDAKSVPRPLRVSDSRRVRLSSSLFLENHGFNPNFPPLYASIALLAVYAALHPDSSIRR</sequence>
<protein>
    <submittedName>
        <fullName evidence="2">Uncharacterized protein</fullName>
    </submittedName>
</protein>
<organism evidence="2 3">
    <name type="scientific">Vespula pensylvanica</name>
    <name type="common">Western yellow jacket</name>
    <name type="synonym">Wasp</name>
    <dbReference type="NCBI Taxonomy" id="30213"/>
    <lineage>
        <taxon>Eukaryota</taxon>
        <taxon>Metazoa</taxon>
        <taxon>Ecdysozoa</taxon>
        <taxon>Arthropoda</taxon>
        <taxon>Hexapoda</taxon>
        <taxon>Insecta</taxon>
        <taxon>Pterygota</taxon>
        <taxon>Neoptera</taxon>
        <taxon>Endopterygota</taxon>
        <taxon>Hymenoptera</taxon>
        <taxon>Apocrita</taxon>
        <taxon>Aculeata</taxon>
        <taxon>Vespoidea</taxon>
        <taxon>Vespidae</taxon>
        <taxon>Vespinae</taxon>
        <taxon>Vespula</taxon>
    </lineage>
</organism>
<name>A0A834PAT5_VESPE</name>
<dbReference type="EMBL" id="JACSDY010000002">
    <property type="protein sequence ID" value="KAF7434578.1"/>
    <property type="molecule type" value="Genomic_DNA"/>
</dbReference>
<evidence type="ECO:0000256" key="1">
    <source>
        <dbReference type="SAM" id="MobiDB-lite"/>
    </source>
</evidence>
<gene>
    <name evidence="2" type="ORF">H0235_002769</name>
</gene>
<evidence type="ECO:0000313" key="3">
    <source>
        <dbReference type="Proteomes" id="UP000600918"/>
    </source>
</evidence>
<evidence type="ECO:0000313" key="2">
    <source>
        <dbReference type="EMBL" id="KAF7434578.1"/>
    </source>
</evidence>
<dbReference type="AlphaFoldDB" id="A0A834PAT5"/>
<reference evidence="2" key="1">
    <citation type="journal article" date="2020" name="G3 (Bethesda)">
        <title>High-Quality Assemblies for Three Invasive Social Wasps from the &lt;i&gt;Vespula&lt;/i&gt; Genus.</title>
        <authorList>
            <person name="Harrop T.W.R."/>
            <person name="Guhlin J."/>
            <person name="McLaughlin G.M."/>
            <person name="Permina E."/>
            <person name="Stockwell P."/>
            <person name="Gilligan J."/>
            <person name="Le Lec M.F."/>
            <person name="Gruber M.A.M."/>
            <person name="Quinn O."/>
            <person name="Lovegrove M."/>
            <person name="Duncan E.J."/>
            <person name="Remnant E.J."/>
            <person name="Van Eeckhoven J."/>
            <person name="Graham B."/>
            <person name="Knapp R.A."/>
            <person name="Langford K.W."/>
            <person name="Kronenberg Z."/>
            <person name="Press M.O."/>
            <person name="Eacker S.M."/>
            <person name="Wilson-Rankin E.E."/>
            <person name="Purcell J."/>
            <person name="Lester P.J."/>
            <person name="Dearden P.K."/>
        </authorList>
    </citation>
    <scope>NUCLEOTIDE SEQUENCE</scope>
    <source>
        <strain evidence="2">Volc-1</strain>
    </source>
</reference>
<comment type="caution">
    <text evidence="2">The sequence shown here is derived from an EMBL/GenBank/DDBJ whole genome shotgun (WGS) entry which is preliminary data.</text>
</comment>